<dbReference type="Gene3D" id="3.30.420.10">
    <property type="entry name" value="Ribonuclease H-like superfamily/Ribonuclease H"/>
    <property type="match status" value="1"/>
</dbReference>
<dbReference type="PANTHER" id="PTHR24559:SF431">
    <property type="entry name" value="RNA-DIRECTED DNA POLYMERASE HOMOLOG"/>
    <property type="match status" value="1"/>
</dbReference>
<dbReference type="PANTHER" id="PTHR24559">
    <property type="entry name" value="TRANSPOSON TY3-I GAG-POL POLYPROTEIN"/>
    <property type="match status" value="1"/>
</dbReference>
<dbReference type="InterPro" id="IPR043502">
    <property type="entry name" value="DNA/RNA_pol_sf"/>
</dbReference>
<dbReference type="Gene3D" id="3.30.70.270">
    <property type="match status" value="2"/>
</dbReference>
<protein>
    <submittedName>
        <fullName evidence="2">Transposon Tf2-12 polyprotein</fullName>
    </submittedName>
</protein>
<dbReference type="GO" id="GO:0003676">
    <property type="term" value="F:nucleic acid binding"/>
    <property type="evidence" value="ECO:0007669"/>
    <property type="project" value="InterPro"/>
</dbReference>
<organism evidence="2">
    <name type="scientific">Sesamum radiatum</name>
    <name type="common">Black benniseed</name>
    <dbReference type="NCBI Taxonomy" id="300843"/>
    <lineage>
        <taxon>Eukaryota</taxon>
        <taxon>Viridiplantae</taxon>
        <taxon>Streptophyta</taxon>
        <taxon>Embryophyta</taxon>
        <taxon>Tracheophyta</taxon>
        <taxon>Spermatophyta</taxon>
        <taxon>Magnoliopsida</taxon>
        <taxon>eudicotyledons</taxon>
        <taxon>Gunneridae</taxon>
        <taxon>Pentapetalae</taxon>
        <taxon>asterids</taxon>
        <taxon>lamiids</taxon>
        <taxon>Lamiales</taxon>
        <taxon>Pedaliaceae</taxon>
        <taxon>Sesamum</taxon>
    </lineage>
</organism>
<dbReference type="CDD" id="cd01647">
    <property type="entry name" value="RT_LTR"/>
    <property type="match status" value="1"/>
</dbReference>
<proteinExistence type="predicted"/>
<dbReference type="EMBL" id="JACGWJ010000011">
    <property type="protein sequence ID" value="KAL0387842.1"/>
    <property type="molecule type" value="Genomic_DNA"/>
</dbReference>
<dbReference type="Gene3D" id="3.10.10.10">
    <property type="entry name" value="HIV Type 1 Reverse Transcriptase, subunit A, domain 1"/>
    <property type="match status" value="1"/>
</dbReference>
<dbReference type="Pfam" id="PF00078">
    <property type="entry name" value="RVT_1"/>
    <property type="match status" value="1"/>
</dbReference>
<dbReference type="SUPFAM" id="SSF56672">
    <property type="entry name" value="DNA/RNA polymerases"/>
    <property type="match status" value="1"/>
</dbReference>
<dbReference type="InterPro" id="IPR000477">
    <property type="entry name" value="RT_dom"/>
</dbReference>
<reference evidence="2" key="2">
    <citation type="journal article" date="2024" name="Plant">
        <title>Genomic evolution and insights into agronomic trait innovations of Sesamum species.</title>
        <authorList>
            <person name="Miao H."/>
            <person name="Wang L."/>
            <person name="Qu L."/>
            <person name="Liu H."/>
            <person name="Sun Y."/>
            <person name="Le M."/>
            <person name="Wang Q."/>
            <person name="Wei S."/>
            <person name="Zheng Y."/>
            <person name="Lin W."/>
            <person name="Duan Y."/>
            <person name="Cao H."/>
            <person name="Xiong S."/>
            <person name="Wang X."/>
            <person name="Wei L."/>
            <person name="Li C."/>
            <person name="Ma Q."/>
            <person name="Ju M."/>
            <person name="Zhao R."/>
            <person name="Li G."/>
            <person name="Mu C."/>
            <person name="Tian Q."/>
            <person name="Mei H."/>
            <person name="Zhang T."/>
            <person name="Gao T."/>
            <person name="Zhang H."/>
        </authorList>
    </citation>
    <scope>NUCLEOTIDE SEQUENCE</scope>
    <source>
        <strain evidence="2">G02</strain>
    </source>
</reference>
<dbReference type="PROSITE" id="PS50878">
    <property type="entry name" value="RT_POL"/>
    <property type="match status" value="1"/>
</dbReference>
<dbReference type="InterPro" id="IPR043128">
    <property type="entry name" value="Rev_trsase/Diguanyl_cyclase"/>
</dbReference>
<dbReference type="InterPro" id="IPR053134">
    <property type="entry name" value="RNA-dir_DNA_polymerase"/>
</dbReference>
<evidence type="ECO:0000259" key="1">
    <source>
        <dbReference type="PROSITE" id="PS50878"/>
    </source>
</evidence>
<accession>A0AAW2S5W7</accession>
<comment type="caution">
    <text evidence="2">The sequence shown here is derived from an EMBL/GenBank/DDBJ whole genome shotgun (WGS) entry which is preliminary data.</text>
</comment>
<gene>
    <name evidence="2" type="ORF">Sradi_2666000</name>
</gene>
<feature type="domain" description="Reverse transcriptase" evidence="1">
    <location>
        <begin position="1"/>
        <end position="166"/>
    </location>
</feature>
<dbReference type="AlphaFoldDB" id="A0AAW2S5W7"/>
<dbReference type="InterPro" id="IPR036397">
    <property type="entry name" value="RNaseH_sf"/>
</dbReference>
<reference evidence="2" key="1">
    <citation type="submission" date="2020-06" db="EMBL/GenBank/DDBJ databases">
        <authorList>
            <person name="Li T."/>
            <person name="Hu X."/>
            <person name="Zhang T."/>
            <person name="Song X."/>
            <person name="Zhang H."/>
            <person name="Dai N."/>
            <person name="Sheng W."/>
            <person name="Hou X."/>
            <person name="Wei L."/>
        </authorList>
    </citation>
    <scope>NUCLEOTIDE SEQUENCE</scope>
    <source>
        <strain evidence="2">G02</strain>
        <tissue evidence="2">Leaf</tissue>
    </source>
</reference>
<sequence length="326" mass="37032">MAIQCSGGAKRSWKVENVHGLYRPACPKDFYPLPRIDLLVDSTGGCALFSMMDAYQGYHQIFMAEEDRDKTFFIVENGIYCYNVMPFGLNNAGATYQRLANKMFKELIEKIMEVYVDDMLVKSKEEEEHLNHLQVAFEVMRKYGMKLNPTKCTFGVRGGKFLGYMVSEKGIEANPEKIKAIMQMSSSKTIKEVQKLTGKVASLARFISRSAYRNLPFFKILRKVKDFQWMKECEKALRDLKQYLATPPLLVNPKVGEPEQQRRESWMLHVDGSLTSSAGGARILLQGPRGVKIEITTKLDFPTTNNEAKYEALTMGLEMALEAGVK</sequence>
<name>A0AAW2S5W7_SESRA</name>
<evidence type="ECO:0000313" key="2">
    <source>
        <dbReference type="EMBL" id="KAL0387842.1"/>
    </source>
</evidence>